<dbReference type="Proteomes" id="UP000243723">
    <property type="component" value="Unassembled WGS sequence"/>
</dbReference>
<comment type="caution">
    <text evidence="1">The sequence shown here is derived from an EMBL/GenBank/DDBJ whole genome shotgun (WGS) entry which is preliminary data.</text>
</comment>
<dbReference type="EMBL" id="NHZQ01000236">
    <property type="protein sequence ID" value="PSK46168.1"/>
    <property type="molecule type" value="Genomic_DNA"/>
</dbReference>
<protein>
    <submittedName>
        <fullName evidence="1">Uncharacterized protein</fullName>
    </submittedName>
</protein>
<reference evidence="1 2" key="1">
    <citation type="submission" date="2017-05" db="EMBL/GenBank/DDBJ databases">
        <title>Draft genome sequence of Elsinoe australis.</title>
        <authorList>
            <person name="Cheng Q."/>
        </authorList>
    </citation>
    <scope>NUCLEOTIDE SEQUENCE [LARGE SCALE GENOMIC DNA]</scope>
    <source>
        <strain evidence="1 2">NL1</strain>
    </source>
</reference>
<sequence length="378" mass="43196">MASHEECAYCIWHPETATEETYRRLARKYPQLRYQVGRACAIAGYKKLYSELDLLSDISIAEEARESGGADISGSADIYRMIIAQSPFYEVLDDYTRTVNLDDPKEVTGINCDTAVRSSLDIKQPLTDLTLPLTGDLFCDDEEPRPIYTSGFRQQMFNITEDQSIDDHETEDTRQFDDHTSLLYSPLPKHLPNVKKNLLINAAASKGNVDRYCRLRRPFGKMGGSHEIPALVRGVYHHPFFAKWCSLQPEFLKCEEIQNAITARYIMSNDVSRVTAETNVCQIWYPSWASSDTYREVLRRAPVTMRDTIARAAIVTDHYSLFDAADPDPSNIYIGIEAIESPNPYYYQALRTKAEDQEKIFMDERASEFSRLNVSTTR</sequence>
<keyword evidence="2" id="KW-1185">Reference proteome</keyword>
<dbReference type="AlphaFoldDB" id="A0A2P7ZD91"/>
<organism evidence="1 2">
    <name type="scientific">Elsinoe australis</name>
    <dbReference type="NCBI Taxonomy" id="40998"/>
    <lineage>
        <taxon>Eukaryota</taxon>
        <taxon>Fungi</taxon>
        <taxon>Dikarya</taxon>
        <taxon>Ascomycota</taxon>
        <taxon>Pezizomycotina</taxon>
        <taxon>Dothideomycetes</taxon>
        <taxon>Dothideomycetidae</taxon>
        <taxon>Myriangiales</taxon>
        <taxon>Elsinoaceae</taxon>
        <taxon>Elsinoe</taxon>
    </lineage>
</organism>
<proteinExistence type="predicted"/>
<dbReference type="OrthoDB" id="4360026at2759"/>
<gene>
    <name evidence="1" type="ORF">B9Z65_5136</name>
</gene>
<dbReference type="STRING" id="40998.A0A2P7ZD91"/>
<evidence type="ECO:0000313" key="2">
    <source>
        <dbReference type="Proteomes" id="UP000243723"/>
    </source>
</evidence>
<accession>A0A2P7ZD91</accession>
<evidence type="ECO:0000313" key="1">
    <source>
        <dbReference type="EMBL" id="PSK46168.1"/>
    </source>
</evidence>
<name>A0A2P7ZD91_9PEZI</name>